<protein>
    <submittedName>
        <fullName evidence="2">Uncharacterized protein</fullName>
    </submittedName>
</protein>
<sequence>MWRRPSPRQLPGGLAGCLCNGPNAQPGVQDLDEELVALVDAPSLEAAIAASDASMCKGRLDTDFKTWQWRDHAAEEGHQVLRSSTHSLSDMLTDEDWGFFSYELLLLSRYFLREGSPALDQVSALIPICRVRLGINSQLHHHIVELSRPAGSEAYSPLDVRYRASLLLRLWASWENFEYGTVADPSKEWTQKWIYMQLRVLKGCILERAMQLHGEGHEDLSACGRCLRAIRELTETALSGTWGKPQPLDRTGSVCRLLTKVDVLAVEFTSLKDPVSSTRPDCFGETSAGFWQLCPATCGKLRQGLRSLGRTGCQTKPGGERAMAGRNKTNDRL</sequence>
<evidence type="ECO:0000256" key="1">
    <source>
        <dbReference type="SAM" id="MobiDB-lite"/>
    </source>
</evidence>
<dbReference type="EMBL" id="CAJNDS010002292">
    <property type="protein sequence ID" value="CAE7414645.1"/>
    <property type="molecule type" value="Genomic_DNA"/>
</dbReference>
<comment type="caution">
    <text evidence="2">The sequence shown here is derived from an EMBL/GenBank/DDBJ whole genome shotgun (WGS) entry which is preliminary data.</text>
</comment>
<dbReference type="OrthoDB" id="434757at2759"/>
<evidence type="ECO:0000313" key="2">
    <source>
        <dbReference type="EMBL" id="CAE7414645.1"/>
    </source>
</evidence>
<reference evidence="2" key="1">
    <citation type="submission" date="2021-02" db="EMBL/GenBank/DDBJ databases">
        <authorList>
            <person name="Dougan E. K."/>
            <person name="Rhodes N."/>
            <person name="Thang M."/>
            <person name="Chan C."/>
        </authorList>
    </citation>
    <scope>NUCLEOTIDE SEQUENCE</scope>
</reference>
<gene>
    <name evidence="2" type="ORF">SNAT2548_LOCUS22540</name>
</gene>
<dbReference type="Proteomes" id="UP000604046">
    <property type="component" value="Unassembled WGS sequence"/>
</dbReference>
<organism evidence="2 3">
    <name type="scientific">Symbiodinium natans</name>
    <dbReference type="NCBI Taxonomy" id="878477"/>
    <lineage>
        <taxon>Eukaryota</taxon>
        <taxon>Sar</taxon>
        <taxon>Alveolata</taxon>
        <taxon>Dinophyceae</taxon>
        <taxon>Suessiales</taxon>
        <taxon>Symbiodiniaceae</taxon>
        <taxon>Symbiodinium</taxon>
    </lineage>
</organism>
<feature type="region of interest" description="Disordered" evidence="1">
    <location>
        <begin position="312"/>
        <end position="333"/>
    </location>
</feature>
<evidence type="ECO:0000313" key="3">
    <source>
        <dbReference type="Proteomes" id="UP000604046"/>
    </source>
</evidence>
<name>A0A812R1K8_9DINO</name>
<keyword evidence="3" id="KW-1185">Reference proteome</keyword>
<proteinExistence type="predicted"/>
<dbReference type="AlphaFoldDB" id="A0A812R1K8"/>
<accession>A0A812R1K8</accession>